<evidence type="ECO:0000256" key="1">
    <source>
        <dbReference type="ARBA" id="ARBA00022679"/>
    </source>
</evidence>
<dbReference type="InterPro" id="IPR005162">
    <property type="entry name" value="Retrotrans_gag_dom"/>
</dbReference>
<evidence type="ECO:0000256" key="4">
    <source>
        <dbReference type="ARBA" id="ARBA00022759"/>
    </source>
</evidence>
<dbReference type="InterPro" id="IPR036875">
    <property type="entry name" value="Znf_CCHC_sf"/>
</dbReference>
<feature type="domain" description="Integrase catalytic" evidence="12">
    <location>
        <begin position="534"/>
        <end position="702"/>
    </location>
</feature>
<feature type="domain" description="CCHC-type" evidence="11">
    <location>
        <begin position="337"/>
        <end position="352"/>
    </location>
</feature>
<dbReference type="GO" id="GO:0003676">
    <property type="term" value="F:nucleic acid binding"/>
    <property type="evidence" value="ECO:0007669"/>
    <property type="project" value="InterPro"/>
</dbReference>
<dbReference type="Gene3D" id="3.30.420.10">
    <property type="entry name" value="Ribonuclease H-like superfamily/Ribonuclease H"/>
    <property type="match status" value="2"/>
</dbReference>
<feature type="compositionally biased region" description="Polar residues" evidence="10">
    <location>
        <begin position="2150"/>
        <end position="2162"/>
    </location>
</feature>
<dbReference type="SUPFAM" id="SSF53098">
    <property type="entry name" value="Ribonuclease H-like"/>
    <property type="match status" value="1"/>
</dbReference>
<evidence type="ECO:0000256" key="3">
    <source>
        <dbReference type="ARBA" id="ARBA00022722"/>
    </source>
</evidence>
<dbReference type="Gene3D" id="1.10.472.10">
    <property type="entry name" value="Cyclin-like"/>
    <property type="match status" value="2"/>
</dbReference>
<keyword evidence="5" id="KW-0378">Hydrolase</keyword>
<sequence length="2313" mass="253195">MDDREQEQSRLRAIMAARQQSLEPQPLQQGGGTQGNAQAGPSPTEFDMLMARVRAELSADLRMAQQRIEGLESDLAHERAARSALASAGAGQVVHQRGKLLEPARMPAYDGKRDLVKILTWISAARDRVVEPYKDEVAAVGESWDDAAEKRVVRNLAGFLTDDLQLWWIRLREQPFTVEAFLAALEMRFAPVNPGARTRDELFALEQNGTSVEEYTNTFSSLCLRIEDATESELFDKYKRGLDKDIRVQTELKGTSSLEEVIRVASEIDAIMHPERARTAKKGQTPYGDGPAPMELGSAERGGKSVGAGSDGKRKSGRKKWKARDSGRRDGLKKDQCANCKRIGHWKKDCPELAAQAAELELLTASTRPKVERLVKRKMWVNGHQVDAVFDTGATNTYASLAFCEKIGVAVDRRAAVGGVRLADGTMCRPEGTARLTLRMHGARDAKLSAVVHRARHELIVGLDWLRAQKAHLSVGGMELLSTDAEKINEKPNEPIRATEPVRVLDHDLLHMPAKEDCGICALGKIQRVRAVRRKESDSNAIIGFNEAVSIDLVDPSSVGVDGTRWVLVHKDVGTGWVSVTGLRNKLADTASFAFREIQRGRGWPRLVKSDGGGEFGGVFEDMLRDHLVAHEKGIARRSNTHASQERLHRDMNATVRALLIQSGLPSSWFCFAARYWADARNLVWAGRGGGATAYEKRFNTKWKLQLPAFGRGVVVYDEASDKNEPKGSVAIVVGFRIPESAVIKQRLNCLVIPVSDMRPAAARWVQEWKLLKEKYPVVRKQLRPVEEEFARPPDPKPVADDEGQQYPGSGRNDKSDETGETSETETPADSREKSNEIETGFKECVRASGTEAPPTGPLATVDGRSRKGSWSSEQIAAISGGFTRLGPKWSQIIKESKAALAGKTAKDVRSKAQALGLLGSQAQGLGEHRRGRSGALRRARVKFVEVAEKGVSARAEKVSVPLAGATALVQELLVTQVIESKSAMASSAGRDAFVRELTALRSVGALPLEKAVERRTATRTPHAQFVKLKAVFGIKNAELGPSAWKHKCRLVCQGCVVRDATGTLVVNPFDWEKPPGLVAIRAALSAALLEHGEHADAAFFDVDNAYVHAPLGGPPTFVELAGLTRWLRGCIPSSLSSKLEAMERPVVRLPMALYGLPRSGSDFGAHARSRLEGLGWKESASDKNVYWRKRMGKTEWTVLYVDDGAVFGDSGAIREAVAEMKKEFSITRAVEYMREATKENPVRFLGIGFYVDKDMEGAWVMSSREYARHVLADGQERQARKTPMSCKPEPDRDGEVCDKSVRRTLGRILWLVRTTRPDLAFAVGTVARCTDRWGEEAEKGLNDIMRYLQGSADAVLVFRVPPLSGAGRALPVSVSCYTDADFSAERSTSGVCTFFVGKNTRHLVDWSSGRQRRTATSTAEAELIAAHTAVQYRVFPLGVFIEEWHNAWPKVAMYVDNETALNAINKGWSDKMLHLHKMQKISLKWLNEVSKDGLADFVHVNSKDNLADGLTKNLAVDSFQKQRHVQSTVAVDASGARRDVKGWHAARLADGFARARATMSGNFWTSRQWKAIWEEPASSRDAALSPRLFCTAFDEQVLGADLVCDVHHVAVELLYRMHDALRLHYDTRCTACVLLKRFYAVRSICSPSPDLRSVIAASLFLASKVEELPLASKQLLVVANHVLAASESFADPEKDNTTFRHQDAPGARAAVTPEMLYSAEREVLRALDYSLIVFHPLEDLHRLCHAASFSNAQSHCCFTVLNDSYLTHLPLQVSPHMLARAVIVFAVLYYPDVFVSGSWGSLQQRRQQLDVMHRLSRGIEQGVMKLCVEQLCRIRAARPAERRGLESLLALAKKLAAANAAYSVKRHDDRLDEDGHPTACQTGPSLVHNADEKARVVLVPGSQLFSQVPLDIVLDPFDQLEQSQARFEVHASPRSGHVQSNSERGREPEAGAAHEACRVEHQDCSADEIAPSDEQRHKDNGAVNAVTLLRSADHEHTILPQEAHGIELPQKPSRIEIGGQAQGHEAPVEQVMASGSAADLVKSRGRGRASRESAAKILDSGEEATTLRASKKREVVGVATTKADDMSAGGRVKKRGRPAKLKDEGERGPGSGTAASPKSSHFADRKASSSDAKEPRPVSRKKMKRLPPSATQPSSLNNSALKQEVGMDTGQPAGERILMEAEDRAHARDTSHAANRALASACSGSDESESAADAPRTASLQVSSVPISSPDKISGRHIQTNGTVGAHEDPLLVSQLLDSAEKRALISSMDAGPSAISNDVHAAAVGERGRSWGRGRGRDRGHGRGRRKAGAS</sequence>
<gene>
    <name evidence="13" type="ORF">FVE85_6609</name>
</gene>
<dbReference type="PROSITE" id="PS50158">
    <property type="entry name" value="ZF_CCHC"/>
    <property type="match status" value="1"/>
</dbReference>
<evidence type="ECO:0000256" key="10">
    <source>
        <dbReference type="SAM" id="MobiDB-lite"/>
    </source>
</evidence>
<feature type="compositionally biased region" description="Basic residues" evidence="10">
    <location>
        <begin position="2304"/>
        <end position="2313"/>
    </location>
</feature>
<keyword evidence="14" id="KW-1185">Reference proteome</keyword>
<dbReference type="InterPro" id="IPR013763">
    <property type="entry name" value="Cyclin-like_dom"/>
</dbReference>
<feature type="region of interest" description="Disordered" evidence="10">
    <location>
        <begin position="1928"/>
        <end position="1955"/>
    </location>
</feature>
<dbReference type="GO" id="GO:0006508">
    <property type="term" value="P:proteolysis"/>
    <property type="evidence" value="ECO:0007669"/>
    <property type="project" value="InterPro"/>
</dbReference>
<dbReference type="InterPro" id="IPR036397">
    <property type="entry name" value="RNaseH_sf"/>
</dbReference>
<evidence type="ECO:0000256" key="7">
    <source>
        <dbReference type="PROSITE-ProRule" id="PRU00047"/>
    </source>
</evidence>
<evidence type="ECO:0000313" key="14">
    <source>
        <dbReference type="Proteomes" id="UP000324585"/>
    </source>
</evidence>
<comment type="caution">
    <text evidence="13">The sequence shown here is derived from an EMBL/GenBank/DDBJ whole genome shotgun (WGS) entry which is preliminary data.</text>
</comment>
<dbReference type="Pfam" id="PF00098">
    <property type="entry name" value="zf-CCHC"/>
    <property type="match status" value="1"/>
</dbReference>
<dbReference type="PROSITE" id="PS00141">
    <property type="entry name" value="ASP_PROTEASE"/>
    <property type="match status" value="1"/>
</dbReference>
<dbReference type="OrthoDB" id="7789875at2759"/>
<dbReference type="Gene3D" id="4.10.60.10">
    <property type="entry name" value="Zinc finger, CCHC-type"/>
    <property type="match status" value="1"/>
</dbReference>
<dbReference type="Gene3D" id="2.40.70.10">
    <property type="entry name" value="Acid Proteases"/>
    <property type="match status" value="1"/>
</dbReference>
<feature type="region of interest" description="Disordered" evidence="10">
    <location>
        <begin position="2272"/>
        <end position="2313"/>
    </location>
</feature>
<dbReference type="PANTHER" id="PTHR10026">
    <property type="entry name" value="CYCLIN"/>
    <property type="match status" value="1"/>
</dbReference>
<feature type="region of interest" description="Disordered" evidence="10">
    <location>
        <begin position="1"/>
        <end position="43"/>
    </location>
</feature>
<feature type="region of interest" description="Disordered" evidence="10">
    <location>
        <begin position="787"/>
        <end position="870"/>
    </location>
</feature>
<keyword evidence="7" id="KW-0862">Zinc</keyword>
<dbReference type="InterPro" id="IPR036915">
    <property type="entry name" value="Cyclin-like_sf"/>
</dbReference>
<dbReference type="CDD" id="cd00303">
    <property type="entry name" value="retropepsin_like"/>
    <property type="match status" value="1"/>
</dbReference>
<evidence type="ECO:0000259" key="12">
    <source>
        <dbReference type="PROSITE" id="PS50994"/>
    </source>
</evidence>
<dbReference type="InterPro" id="IPR001878">
    <property type="entry name" value="Znf_CCHC"/>
</dbReference>
<evidence type="ECO:0000256" key="9">
    <source>
        <dbReference type="SAM" id="Coils"/>
    </source>
</evidence>
<dbReference type="SUPFAM" id="SSF47954">
    <property type="entry name" value="Cyclin-like"/>
    <property type="match status" value="2"/>
</dbReference>
<feature type="coiled-coil region" evidence="9">
    <location>
        <begin position="54"/>
        <end position="81"/>
    </location>
</feature>
<feature type="compositionally biased region" description="Low complexity" evidence="10">
    <location>
        <begin position="19"/>
        <end position="28"/>
    </location>
</feature>
<dbReference type="Proteomes" id="UP000324585">
    <property type="component" value="Unassembled WGS sequence"/>
</dbReference>
<evidence type="ECO:0000259" key="11">
    <source>
        <dbReference type="PROSITE" id="PS50158"/>
    </source>
</evidence>
<dbReference type="GO" id="GO:0004519">
    <property type="term" value="F:endonuclease activity"/>
    <property type="evidence" value="ECO:0007669"/>
    <property type="project" value="UniProtKB-KW"/>
</dbReference>
<feature type="region of interest" description="Disordered" evidence="10">
    <location>
        <begin position="2079"/>
        <end position="2247"/>
    </location>
</feature>
<reference evidence="14" key="1">
    <citation type="journal article" date="2019" name="Nat. Commun.">
        <title>Expansion of phycobilisome linker gene families in mesophilic red algae.</title>
        <authorList>
            <person name="Lee J."/>
            <person name="Kim D."/>
            <person name="Bhattacharya D."/>
            <person name="Yoon H.S."/>
        </authorList>
    </citation>
    <scope>NUCLEOTIDE SEQUENCE [LARGE SCALE GENOMIC DNA]</scope>
    <source>
        <strain evidence="14">CCMP 1328</strain>
    </source>
</reference>
<dbReference type="SUPFAM" id="SSF50630">
    <property type="entry name" value="Acid proteases"/>
    <property type="match status" value="1"/>
</dbReference>
<organism evidence="13 14">
    <name type="scientific">Porphyridium purpureum</name>
    <name type="common">Red alga</name>
    <name type="synonym">Porphyridium cruentum</name>
    <dbReference type="NCBI Taxonomy" id="35688"/>
    <lineage>
        <taxon>Eukaryota</taxon>
        <taxon>Rhodophyta</taxon>
        <taxon>Bangiophyceae</taxon>
        <taxon>Porphyridiales</taxon>
        <taxon>Porphyridiaceae</taxon>
        <taxon>Porphyridium</taxon>
    </lineage>
</organism>
<keyword evidence="7" id="KW-0479">Metal-binding</keyword>
<dbReference type="Pfam" id="PF13975">
    <property type="entry name" value="gag-asp_proteas"/>
    <property type="match status" value="1"/>
</dbReference>
<dbReference type="GO" id="GO:0016538">
    <property type="term" value="F:cyclin-dependent protein serine/threonine kinase regulator activity"/>
    <property type="evidence" value="ECO:0007669"/>
    <property type="project" value="InterPro"/>
</dbReference>
<feature type="compositionally biased region" description="Basic and acidic residues" evidence="10">
    <location>
        <begin position="1"/>
        <end position="10"/>
    </location>
</feature>
<dbReference type="GO" id="GO:0008270">
    <property type="term" value="F:zinc ion binding"/>
    <property type="evidence" value="ECO:0007669"/>
    <property type="project" value="UniProtKB-KW"/>
</dbReference>
<dbReference type="GO" id="GO:0003964">
    <property type="term" value="F:RNA-directed DNA polymerase activity"/>
    <property type="evidence" value="ECO:0007669"/>
    <property type="project" value="UniProtKB-KW"/>
</dbReference>
<dbReference type="InterPro" id="IPR001584">
    <property type="entry name" value="Integrase_cat-core"/>
</dbReference>
<name>A0A5J4Z7P2_PORPP</name>
<dbReference type="InterPro" id="IPR012337">
    <property type="entry name" value="RNaseH-like_sf"/>
</dbReference>
<feature type="compositionally biased region" description="Basic and acidic residues" evidence="10">
    <location>
        <begin position="2178"/>
        <end position="2192"/>
    </location>
</feature>
<keyword evidence="3" id="KW-0540">Nuclease</keyword>
<feature type="compositionally biased region" description="Basic and acidic residues" evidence="10">
    <location>
        <begin position="787"/>
        <end position="800"/>
    </location>
</feature>
<dbReference type="GO" id="GO:0004190">
    <property type="term" value="F:aspartic-type endopeptidase activity"/>
    <property type="evidence" value="ECO:0007669"/>
    <property type="project" value="InterPro"/>
</dbReference>
<accession>A0A5J4Z7P2</accession>
<dbReference type="Pfam" id="PF03732">
    <property type="entry name" value="Retrotrans_gag"/>
    <property type="match status" value="1"/>
</dbReference>
<evidence type="ECO:0000256" key="2">
    <source>
        <dbReference type="ARBA" id="ARBA00022695"/>
    </source>
</evidence>
<comment type="similarity">
    <text evidence="8">Belongs to the cyclin family.</text>
</comment>
<evidence type="ECO:0000256" key="5">
    <source>
        <dbReference type="ARBA" id="ARBA00022801"/>
    </source>
</evidence>
<dbReference type="GO" id="GO:0006357">
    <property type="term" value="P:regulation of transcription by RNA polymerase II"/>
    <property type="evidence" value="ECO:0007669"/>
    <property type="project" value="InterPro"/>
</dbReference>
<dbReference type="EMBL" id="VRMN01000001">
    <property type="protein sequence ID" value="KAA8499024.1"/>
    <property type="molecule type" value="Genomic_DNA"/>
</dbReference>
<feature type="compositionally biased region" description="Basic and acidic residues" evidence="10">
    <location>
        <begin position="2122"/>
        <end position="2138"/>
    </location>
</feature>
<feature type="compositionally biased region" description="Basic and acidic residues" evidence="10">
    <location>
        <begin position="829"/>
        <end position="846"/>
    </location>
</feature>
<dbReference type="InterPro" id="IPR001969">
    <property type="entry name" value="Aspartic_peptidase_AS"/>
</dbReference>
<proteinExistence type="inferred from homology"/>
<keyword evidence="6" id="KW-0695">RNA-directed DNA polymerase</keyword>
<keyword evidence="9" id="KW-0175">Coiled coil</keyword>
<feature type="compositionally biased region" description="Basic and acidic residues" evidence="10">
    <location>
        <begin position="323"/>
        <end position="332"/>
    </location>
</feature>
<feature type="region of interest" description="Disordered" evidence="10">
    <location>
        <begin position="273"/>
        <end position="332"/>
    </location>
</feature>
<dbReference type="PROSITE" id="PS50994">
    <property type="entry name" value="INTEGRASE"/>
    <property type="match status" value="1"/>
</dbReference>
<dbReference type="Pfam" id="PF00134">
    <property type="entry name" value="Cyclin_N"/>
    <property type="match status" value="1"/>
</dbReference>
<dbReference type="CDD" id="cd00043">
    <property type="entry name" value="CYCLIN_SF"/>
    <property type="match status" value="1"/>
</dbReference>
<protein>
    <submittedName>
        <fullName evidence="13">Retrovirus-related Pol polyprotein from transposon TNT 1-94</fullName>
    </submittedName>
</protein>
<dbReference type="GO" id="GO:0015074">
    <property type="term" value="P:DNA integration"/>
    <property type="evidence" value="ECO:0007669"/>
    <property type="project" value="InterPro"/>
</dbReference>
<evidence type="ECO:0000256" key="8">
    <source>
        <dbReference type="RuleBase" id="RU000383"/>
    </source>
</evidence>
<keyword evidence="1" id="KW-0808">Transferase</keyword>
<dbReference type="InterPro" id="IPR043198">
    <property type="entry name" value="Cyclin/Ssn8"/>
</dbReference>
<dbReference type="SMART" id="SM00343">
    <property type="entry name" value="ZnF_C2HC"/>
    <property type="match status" value="1"/>
</dbReference>
<keyword evidence="4" id="KW-0255">Endonuclease</keyword>
<keyword evidence="8" id="KW-0195">Cyclin</keyword>
<dbReference type="InterPro" id="IPR021109">
    <property type="entry name" value="Peptidase_aspartic_dom_sf"/>
</dbReference>
<feature type="compositionally biased region" description="Polar residues" evidence="10">
    <location>
        <begin position="2219"/>
        <end position="2228"/>
    </location>
</feature>
<keyword evidence="7" id="KW-0863">Zinc-finger</keyword>
<dbReference type="InterPro" id="IPR006671">
    <property type="entry name" value="Cyclin_N"/>
</dbReference>
<dbReference type="SUPFAM" id="SSF57756">
    <property type="entry name" value="Retrovirus zinc finger-like domains"/>
    <property type="match status" value="1"/>
</dbReference>
<dbReference type="CDD" id="cd09272">
    <property type="entry name" value="RNase_HI_RT_Ty1"/>
    <property type="match status" value="1"/>
</dbReference>
<keyword evidence="2" id="KW-0548">Nucleotidyltransferase</keyword>
<dbReference type="SMART" id="SM00385">
    <property type="entry name" value="CYCLIN"/>
    <property type="match status" value="1"/>
</dbReference>
<evidence type="ECO:0000313" key="13">
    <source>
        <dbReference type="EMBL" id="KAA8499024.1"/>
    </source>
</evidence>
<evidence type="ECO:0000256" key="6">
    <source>
        <dbReference type="ARBA" id="ARBA00022918"/>
    </source>
</evidence>